<proteinExistence type="predicted"/>
<dbReference type="HOGENOM" id="CLU_2152820_0_0_6"/>
<reference evidence="3 4" key="1">
    <citation type="journal article" date="2009" name="J. Bacteriol.">
        <title>Draft genome sequence of the extremely acidophilic bacterium Acidithiobacillus caldus ATCC 51756 reveals metabolic versatility in the genus Acidithiobacillus.</title>
        <authorList>
            <person name="Valdes J."/>
            <person name="Quatrini R."/>
            <person name="Hallberg K."/>
            <person name="Dopson M."/>
            <person name="Valenzuela P.D."/>
            <person name="Holmes D.S."/>
        </authorList>
    </citation>
    <scope>NUCLEOTIDE SEQUENCE [LARGE SCALE GENOMIC DNA]</scope>
    <source>
        <strain evidence="4">ATCC 51756 / DSM 8584 / KU</strain>
        <plasmid evidence="3 4">pACA1.1</plasmid>
    </source>
</reference>
<evidence type="ECO:0000256" key="1">
    <source>
        <dbReference type="SAM" id="Coils"/>
    </source>
</evidence>
<dbReference type="Pfam" id="PF06412">
    <property type="entry name" value="TraD"/>
    <property type="match status" value="1"/>
</dbReference>
<feature type="compositionally biased region" description="Polar residues" evidence="2">
    <location>
        <begin position="96"/>
        <end position="111"/>
    </location>
</feature>
<dbReference type="EMBL" id="CP005988">
    <property type="protein sequence ID" value="AIA56792.1"/>
    <property type="molecule type" value="Genomic_DNA"/>
</dbReference>
<dbReference type="Proteomes" id="UP000005522">
    <property type="component" value="Plasmid pACA1.1"/>
</dbReference>
<sequence length="111" mass="12191">MPSKIERLTKQLAEYEAKSRATRAELQKLRKEQDRQARIAARKERSKAIFAAGTVVEAAGLLSLDRTTLLGLLLEAKGNLQDPQKVASWKRLGEQQDPSQKSTDTGTGATA</sequence>
<evidence type="ECO:0008006" key="5">
    <source>
        <dbReference type="Google" id="ProtNLM"/>
    </source>
</evidence>
<evidence type="ECO:0000313" key="4">
    <source>
        <dbReference type="Proteomes" id="UP000005522"/>
    </source>
</evidence>
<feature type="region of interest" description="Disordered" evidence="2">
    <location>
        <begin position="81"/>
        <end position="111"/>
    </location>
</feature>
<accession>A0A060A435</accession>
<gene>
    <name evidence="3" type="ORF">Acaty_1p0011</name>
</gene>
<dbReference type="AlphaFoldDB" id="A0A060A435"/>
<feature type="coiled-coil region" evidence="1">
    <location>
        <begin position="5"/>
        <end position="32"/>
    </location>
</feature>
<geneLocation type="plasmid" evidence="3 4">
    <name>pACA1.1</name>
</geneLocation>
<keyword evidence="3" id="KW-0614">Plasmid</keyword>
<protein>
    <recommendedName>
        <fullName evidence="5">Conjugal transfer protein TraD</fullName>
    </recommendedName>
</protein>
<dbReference type="InterPro" id="IPR009444">
    <property type="entry name" value="Conjugal_tfr_TraD_a-type"/>
</dbReference>
<evidence type="ECO:0000313" key="3">
    <source>
        <dbReference type="EMBL" id="AIA56792.1"/>
    </source>
</evidence>
<evidence type="ECO:0000256" key="2">
    <source>
        <dbReference type="SAM" id="MobiDB-lite"/>
    </source>
</evidence>
<name>A0A060A435_ACICK</name>
<keyword evidence="1" id="KW-0175">Coiled coil</keyword>
<organism evidence="3 4">
    <name type="scientific">Acidithiobacillus caldus (strain ATCC 51756 / DSM 8584 / KU)</name>
    <dbReference type="NCBI Taxonomy" id="637389"/>
    <lineage>
        <taxon>Bacteria</taxon>
        <taxon>Pseudomonadati</taxon>
        <taxon>Pseudomonadota</taxon>
        <taxon>Acidithiobacillia</taxon>
        <taxon>Acidithiobacillales</taxon>
        <taxon>Acidithiobacillaceae</taxon>
        <taxon>Acidithiobacillus</taxon>
    </lineage>
</organism>
<dbReference type="KEGG" id="acz:Acaty_1p0011"/>
<dbReference type="RefSeq" id="WP_040131497.1">
    <property type="nucleotide sequence ID" value="NZ_CP005988.1"/>
</dbReference>